<proteinExistence type="predicted"/>
<organism evidence="3 4">
    <name type="scientific">Pinctada imbricata</name>
    <name type="common">Atlantic pearl-oyster</name>
    <name type="synonym">Pinctada martensii</name>
    <dbReference type="NCBI Taxonomy" id="66713"/>
    <lineage>
        <taxon>Eukaryota</taxon>
        <taxon>Metazoa</taxon>
        <taxon>Spiralia</taxon>
        <taxon>Lophotrochozoa</taxon>
        <taxon>Mollusca</taxon>
        <taxon>Bivalvia</taxon>
        <taxon>Autobranchia</taxon>
        <taxon>Pteriomorphia</taxon>
        <taxon>Pterioida</taxon>
        <taxon>Pterioidea</taxon>
        <taxon>Pteriidae</taxon>
        <taxon>Pinctada</taxon>
    </lineage>
</organism>
<sequence>MVPHTHFSFVNILIPDDLEFKESTFYNDRPFAWVGGSPFTNIMVGETRVFTDASVTIGSENTEKIWDIIKYEKCESAVLMPYFIGDLLRKKDEYKDPFKLKFLLTGGQMLESFYTQVIGIYTESMIVGYGSTENVSVSVGRLLKEGDHMESGDIGKLSPGLELKLIDDDGHVTALGEEGEICVRSTLLFNGYMNNEEDTKAAFLPGNWFKIGDRAIIKDDGSLLIKGRVKNIISRGTRKIMPDAVEDIILQMNGILRAAVVAVPDKRLYEEVCACFVVKEGFSISEKDVETYCSERMLKKHTLDGLGDIPTYYLEFESFPRLLTGKIDKISIKEAAIQRLNLNK</sequence>
<dbReference type="InterPro" id="IPR000873">
    <property type="entry name" value="AMP-dep_synth/lig_dom"/>
</dbReference>
<dbReference type="Gene3D" id="3.30.300.30">
    <property type="match status" value="1"/>
</dbReference>
<keyword evidence="4" id="KW-1185">Reference proteome</keyword>
<evidence type="ECO:0000313" key="3">
    <source>
        <dbReference type="EMBL" id="KAK3095907.1"/>
    </source>
</evidence>
<evidence type="ECO:0000313" key="4">
    <source>
        <dbReference type="Proteomes" id="UP001186944"/>
    </source>
</evidence>
<dbReference type="InterPro" id="IPR025110">
    <property type="entry name" value="AMP-bd_C"/>
</dbReference>
<reference evidence="3" key="1">
    <citation type="submission" date="2019-08" db="EMBL/GenBank/DDBJ databases">
        <title>The improved chromosome-level genome for the pearl oyster Pinctada fucata martensii using PacBio sequencing and Hi-C.</title>
        <authorList>
            <person name="Zheng Z."/>
        </authorList>
    </citation>
    <scope>NUCLEOTIDE SEQUENCE</scope>
    <source>
        <strain evidence="3">ZZ-2019</strain>
        <tissue evidence="3">Adductor muscle</tissue>
    </source>
</reference>
<dbReference type="AlphaFoldDB" id="A0AA88Y5M3"/>
<dbReference type="Pfam" id="PF00501">
    <property type="entry name" value="AMP-binding"/>
    <property type="match status" value="1"/>
</dbReference>
<accession>A0AA88Y5M3</accession>
<comment type="caution">
    <text evidence="3">The sequence shown here is derived from an EMBL/GenBank/DDBJ whole genome shotgun (WGS) entry which is preliminary data.</text>
</comment>
<dbReference type="CDD" id="cd04433">
    <property type="entry name" value="AFD_class_I"/>
    <property type="match status" value="1"/>
</dbReference>
<dbReference type="PANTHER" id="PTHR42814">
    <property type="entry name" value="AMP-BINDING DOMAIN-CONTAINING PROTEIN"/>
    <property type="match status" value="1"/>
</dbReference>
<dbReference type="PANTHER" id="PTHR42814:SF3">
    <property type="entry name" value="BETA-N-ACETYLHEXOSAMINIDASE"/>
    <property type="match status" value="1"/>
</dbReference>
<dbReference type="InterPro" id="IPR045851">
    <property type="entry name" value="AMP-bd_C_sf"/>
</dbReference>
<dbReference type="InterPro" id="IPR042099">
    <property type="entry name" value="ANL_N_sf"/>
</dbReference>
<feature type="domain" description="AMP-dependent synthetase/ligase" evidence="1">
    <location>
        <begin position="2"/>
        <end position="192"/>
    </location>
</feature>
<name>A0AA88Y5M3_PINIB</name>
<dbReference type="Proteomes" id="UP001186944">
    <property type="component" value="Unassembled WGS sequence"/>
</dbReference>
<dbReference type="Gene3D" id="3.40.50.12780">
    <property type="entry name" value="N-terminal domain of ligase-like"/>
    <property type="match status" value="1"/>
</dbReference>
<feature type="domain" description="AMP-binding enzyme C-terminal" evidence="2">
    <location>
        <begin position="245"/>
        <end position="297"/>
    </location>
</feature>
<evidence type="ECO:0000259" key="2">
    <source>
        <dbReference type="Pfam" id="PF13193"/>
    </source>
</evidence>
<dbReference type="Pfam" id="PF13193">
    <property type="entry name" value="AMP-binding_C"/>
    <property type="match status" value="1"/>
</dbReference>
<evidence type="ECO:0000259" key="1">
    <source>
        <dbReference type="Pfam" id="PF00501"/>
    </source>
</evidence>
<dbReference type="SUPFAM" id="SSF56801">
    <property type="entry name" value="Acetyl-CoA synthetase-like"/>
    <property type="match status" value="1"/>
</dbReference>
<dbReference type="EMBL" id="VSWD01000008">
    <property type="protein sequence ID" value="KAK3095907.1"/>
    <property type="molecule type" value="Genomic_DNA"/>
</dbReference>
<protein>
    <submittedName>
        <fullName evidence="3">Uncharacterized protein</fullName>
    </submittedName>
</protein>
<gene>
    <name evidence="3" type="ORF">FSP39_020662</name>
</gene>